<name>L7J7J2_PYRO1</name>
<organism>
    <name type="scientific">Pyricularia oryzae (strain P131)</name>
    <name type="common">Rice blast fungus</name>
    <name type="synonym">Magnaporthe oryzae</name>
    <dbReference type="NCBI Taxonomy" id="1143193"/>
    <lineage>
        <taxon>Eukaryota</taxon>
        <taxon>Fungi</taxon>
        <taxon>Dikarya</taxon>
        <taxon>Ascomycota</taxon>
        <taxon>Pezizomycotina</taxon>
        <taxon>Sordariomycetes</taxon>
        <taxon>Sordariomycetidae</taxon>
        <taxon>Magnaporthales</taxon>
        <taxon>Pyriculariaceae</taxon>
        <taxon>Pyricularia</taxon>
    </lineage>
</organism>
<reference evidence="1" key="1">
    <citation type="journal article" date="2012" name="PLoS Genet.">
        <title>Comparative analysis of the genomes of two field isolates of the rice blast fungus Magnaporthe oryzae.</title>
        <authorList>
            <person name="Xue M."/>
            <person name="Yang J."/>
            <person name="Li Z."/>
            <person name="Hu S."/>
            <person name="Yao N."/>
            <person name="Dean R.A."/>
            <person name="Zhao W."/>
            <person name="Shen M."/>
            <person name="Zhang H."/>
            <person name="Li C."/>
            <person name="Liu L."/>
            <person name="Cao L."/>
            <person name="Xu X."/>
            <person name="Xing Y."/>
            <person name="Hsiang T."/>
            <person name="Zhang Z."/>
            <person name="Xu J.R."/>
            <person name="Peng Y.L."/>
        </authorList>
    </citation>
    <scope>NUCLEOTIDE SEQUENCE [LARGE SCALE GENOMIC DNA]</scope>
    <source>
        <strain evidence="1">P131</strain>
    </source>
</reference>
<accession>L7J7J2</accession>
<evidence type="ECO:0000313" key="1">
    <source>
        <dbReference type="EMBL" id="ELQ63475.1"/>
    </source>
</evidence>
<dbReference type="AlphaFoldDB" id="L7J7J2"/>
<dbReference type="EMBL" id="JH795779">
    <property type="protein sequence ID" value="ELQ63475.1"/>
    <property type="molecule type" value="Genomic_DNA"/>
</dbReference>
<gene>
    <name evidence="1" type="ORF">OOW_P131scaffold00982g73</name>
</gene>
<protein>
    <submittedName>
        <fullName evidence="1">Uncharacterized protein</fullName>
    </submittedName>
</protein>
<proteinExistence type="predicted"/>
<sequence length="75" mass="8177">MTTVNGQFSLAVPCQVRRVEGEQAAAGRSVSFTPLHLHKHASHVHFRRANGAVDVQKQLRKSNQVIFGGTMNGLP</sequence>